<organism evidence="2 3">
    <name type="scientific">Clonorchis sinensis</name>
    <name type="common">Chinese liver fluke</name>
    <dbReference type="NCBI Taxonomy" id="79923"/>
    <lineage>
        <taxon>Eukaryota</taxon>
        <taxon>Metazoa</taxon>
        <taxon>Spiralia</taxon>
        <taxon>Lophotrochozoa</taxon>
        <taxon>Platyhelminthes</taxon>
        <taxon>Trematoda</taxon>
        <taxon>Digenea</taxon>
        <taxon>Opisthorchiida</taxon>
        <taxon>Opisthorchiata</taxon>
        <taxon>Opisthorchiidae</taxon>
        <taxon>Clonorchis</taxon>
    </lineage>
</organism>
<dbReference type="Proteomes" id="UP000008909">
    <property type="component" value="Unassembled WGS sequence"/>
</dbReference>
<sequence length="398" mass="45978">MRSKNGRKRWQMNLFRTFDQCIVSSREVTNGYPMNMSAPRLEVSQEMTPLPNVPQVSKTPRPCHHEDCKVDRIPVAYLKYEAFQNPTLNDPSSRYFDGRPGFLDPLAVVQVCIPILNSYIHKPRRPCKWGDGKEAQYCEGIKVYLEKWDPDESVELAVQSYIKFPCIMELRAAVRGSYVRALQFLLSYLRARGPFMEWEVRPGNDKVMARCINTVLDGILRRLSDLEYTAAVIIGRYLHYLNTIAYSHQIYFFRVILAKVWGPIFIRPVFSSIYNTFIPPSNEKERVELGIAIFAKVLDCANWQIYEPFEGMQKVIREEQMAPIQSRQPDSHDPENTYTTIPKILAGTMSDTLKDESIQKAIESAKPTCPIHSLQSRTTSDFRPRAQSIFPPDHCRLR</sequence>
<name>G7YP49_CLOSI</name>
<reference key="2">
    <citation type="submission" date="2011-10" db="EMBL/GenBank/DDBJ databases">
        <title>The genome and transcriptome sequence of Clonorchis sinensis provide insights into the carcinogenic liver fluke.</title>
        <authorList>
            <person name="Wang X."/>
            <person name="Huang Y."/>
            <person name="Chen W."/>
            <person name="Liu H."/>
            <person name="Guo L."/>
            <person name="Chen Y."/>
            <person name="Luo F."/>
            <person name="Zhou W."/>
            <person name="Sun J."/>
            <person name="Mao Q."/>
            <person name="Liang P."/>
            <person name="Zhou C."/>
            <person name="Tian Y."/>
            <person name="Men J."/>
            <person name="Lv X."/>
            <person name="Huang L."/>
            <person name="Zhou J."/>
            <person name="Hu Y."/>
            <person name="Li R."/>
            <person name="Zhang F."/>
            <person name="Lei H."/>
            <person name="Li X."/>
            <person name="Hu X."/>
            <person name="Liang C."/>
            <person name="Xu J."/>
            <person name="Wu Z."/>
            <person name="Yu X."/>
        </authorList>
    </citation>
    <scope>NUCLEOTIDE SEQUENCE</scope>
    <source>
        <strain>Henan</strain>
    </source>
</reference>
<gene>
    <name evidence="2" type="ORF">CLF_105245</name>
</gene>
<dbReference type="EMBL" id="DF143917">
    <property type="protein sequence ID" value="GAA54730.1"/>
    <property type="molecule type" value="Genomic_DNA"/>
</dbReference>
<evidence type="ECO:0000313" key="3">
    <source>
        <dbReference type="Proteomes" id="UP000008909"/>
    </source>
</evidence>
<accession>G7YP49</accession>
<reference evidence="2" key="1">
    <citation type="journal article" date="2011" name="Genome Biol.">
        <title>The draft genome of the carcinogenic human liver fluke Clonorchis sinensis.</title>
        <authorList>
            <person name="Wang X."/>
            <person name="Chen W."/>
            <person name="Huang Y."/>
            <person name="Sun J."/>
            <person name="Men J."/>
            <person name="Liu H."/>
            <person name="Luo F."/>
            <person name="Guo L."/>
            <person name="Lv X."/>
            <person name="Deng C."/>
            <person name="Zhou C."/>
            <person name="Fan Y."/>
            <person name="Li X."/>
            <person name="Huang L."/>
            <person name="Hu Y."/>
            <person name="Liang C."/>
            <person name="Hu X."/>
            <person name="Xu J."/>
            <person name="Yu X."/>
        </authorList>
    </citation>
    <scope>NUCLEOTIDE SEQUENCE [LARGE SCALE GENOMIC DNA]</scope>
    <source>
        <strain evidence="2">Henan</strain>
    </source>
</reference>
<proteinExistence type="predicted"/>
<dbReference type="AlphaFoldDB" id="G7YP49"/>
<feature type="region of interest" description="Disordered" evidence="1">
    <location>
        <begin position="373"/>
        <end position="398"/>
    </location>
</feature>
<evidence type="ECO:0000313" key="2">
    <source>
        <dbReference type="EMBL" id="GAA54730.1"/>
    </source>
</evidence>
<protein>
    <submittedName>
        <fullName evidence="2">Uncharacterized protein</fullName>
    </submittedName>
</protein>
<keyword evidence="3" id="KW-1185">Reference proteome</keyword>
<evidence type="ECO:0000256" key="1">
    <source>
        <dbReference type="SAM" id="MobiDB-lite"/>
    </source>
</evidence>